<dbReference type="SUPFAM" id="SSF53448">
    <property type="entry name" value="Nucleotide-diphospho-sugar transferases"/>
    <property type="match status" value="1"/>
</dbReference>
<dbReference type="Pfam" id="PF13632">
    <property type="entry name" value="Glyco_trans_2_3"/>
    <property type="match status" value="1"/>
</dbReference>
<feature type="transmembrane region" description="Helical" evidence="12">
    <location>
        <begin position="400"/>
        <end position="425"/>
    </location>
</feature>
<dbReference type="PANTHER" id="PTHR43867">
    <property type="entry name" value="CELLULOSE SYNTHASE CATALYTIC SUBUNIT A [UDP-FORMING]"/>
    <property type="match status" value="1"/>
</dbReference>
<evidence type="ECO:0000256" key="6">
    <source>
        <dbReference type="ARBA" id="ARBA00022519"/>
    </source>
</evidence>
<evidence type="ECO:0000313" key="15">
    <source>
        <dbReference type="Proteomes" id="UP001595593"/>
    </source>
</evidence>
<proteinExistence type="inferred from homology"/>
<keyword evidence="8 14" id="KW-0808">Transferase</keyword>
<dbReference type="EMBL" id="JBHRTN010000006">
    <property type="protein sequence ID" value="MFC3124401.1"/>
    <property type="molecule type" value="Genomic_DNA"/>
</dbReference>
<feature type="transmembrane region" description="Helical" evidence="12">
    <location>
        <begin position="486"/>
        <end position="505"/>
    </location>
</feature>
<comment type="subcellular location">
    <subcellularLocation>
        <location evidence="1">Cell inner membrane</location>
        <topology evidence="1">Multi-pass membrane protein</topology>
    </subcellularLocation>
</comment>
<keyword evidence="9 12" id="KW-0812">Transmembrane</keyword>
<feature type="transmembrane region" description="Helical" evidence="12">
    <location>
        <begin position="511"/>
        <end position="531"/>
    </location>
</feature>
<dbReference type="InterPro" id="IPR029044">
    <property type="entry name" value="Nucleotide-diphossugar_trans"/>
</dbReference>
<dbReference type="PANTHER" id="PTHR43867:SF5">
    <property type="entry name" value="GLUCANS BIOSYNTHESIS GLUCOSYLTRANSFERASE H"/>
    <property type="match status" value="1"/>
</dbReference>
<evidence type="ECO:0000256" key="7">
    <source>
        <dbReference type="ARBA" id="ARBA00022676"/>
    </source>
</evidence>
<dbReference type="RefSeq" id="WP_379594821.1">
    <property type="nucleotide sequence ID" value="NZ_JBHRTN010000006.1"/>
</dbReference>
<keyword evidence="15" id="KW-1185">Reference proteome</keyword>
<organism evidence="14 15">
    <name type="scientific">Teichococcus globiformis</name>
    <dbReference type="NCBI Taxonomy" id="2307229"/>
    <lineage>
        <taxon>Bacteria</taxon>
        <taxon>Pseudomonadati</taxon>
        <taxon>Pseudomonadota</taxon>
        <taxon>Alphaproteobacteria</taxon>
        <taxon>Acetobacterales</taxon>
        <taxon>Roseomonadaceae</taxon>
        <taxon>Roseomonas</taxon>
    </lineage>
</organism>
<dbReference type="Proteomes" id="UP001595593">
    <property type="component" value="Unassembled WGS sequence"/>
</dbReference>
<feature type="transmembrane region" description="Helical" evidence="12">
    <location>
        <begin position="49"/>
        <end position="78"/>
    </location>
</feature>
<accession>A0ABV7FYM9</accession>
<evidence type="ECO:0000256" key="1">
    <source>
        <dbReference type="ARBA" id="ARBA00004429"/>
    </source>
</evidence>
<comment type="pathway">
    <text evidence="2">Glycan metabolism; osmoregulated periplasmic glucan (OPG) biosynthesis.</text>
</comment>
<feature type="transmembrane region" description="Helical" evidence="12">
    <location>
        <begin position="368"/>
        <end position="388"/>
    </location>
</feature>
<evidence type="ECO:0000259" key="13">
    <source>
        <dbReference type="Pfam" id="PF13632"/>
    </source>
</evidence>
<comment type="similarity">
    <text evidence="3">Belongs to the glycosyltransferase 2 family. OpgH subfamily.</text>
</comment>
<dbReference type="GO" id="GO:0016757">
    <property type="term" value="F:glycosyltransferase activity"/>
    <property type="evidence" value="ECO:0007669"/>
    <property type="project" value="UniProtKB-KW"/>
</dbReference>
<keyword evidence="6" id="KW-0997">Cell inner membrane</keyword>
<evidence type="ECO:0000256" key="5">
    <source>
        <dbReference type="ARBA" id="ARBA00022475"/>
    </source>
</evidence>
<evidence type="ECO:0000256" key="2">
    <source>
        <dbReference type="ARBA" id="ARBA00005001"/>
    </source>
</evidence>
<feature type="domain" description="Glycosyltransferase 2-like" evidence="13">
    <location>
        <begin position="195"/>
        <end position="385"/>
    </location>
</feature>
<name>A0ABV7FYM9_9PROT</name>
<evidence type="ECO:0000313" key="14">
    <source>
        <dbReference type="EMBL" id="MFC3124401.1"/>
    </source>
</evidence>
<keyword evidence="7 14" id="KW-0328">Glycosyltransferase</keyword>
<protein>
    <recommendedName>
        <fullName evidence="4">Glucans biosynthesis glucosyltransferase H</fullName>
    </recommendedName>
</protein>
<evidence type="ECO:0000256" key="4">
    <source>
        <dbReference type="ARBA" id="ARBA00020585"/>
    </source>
</evidence>
<comment type="caution">
    <text evidence="14">The sequence shown here is derived from an EMBL/GenBank/DDBJ whole genome shotgun (WGS) entry which is preliminary data.</text>
</comment>
<keyword evidence="10 12" id="KW-1133">Transmembrane helix</keyword>
<dbReference type="InterPro" id="IPR001173">
    <property type="entry name" value="Glyco_trans_2-like"/>
</dbReference>
<keyword evidence="11 12" id="KW-0472">Membrane</keyword>
<reference evidence="15" key="1">
    <citation type="journal article" date="2019" name="Int. J. Syst. Evol. Microbiol.">
        <title>The Global Catalogue of Microorganisms (GCM) 10K type strain sequencing project: providing services to taxonomists for standard genome sequencing and annotation.</title>
        <authorList>
            <consortium name="The Broad Institute Genomics Platform"/>
            <consortium name="The Broad Institute Genome Sequencing Center for Infectious Disease"/>
            <person name="Wu L."/>
            <person name="Ma J."/>
        </authorList>
    </citation>
    <scope>NUCLEOTIDE SEQUENCE [LARGE SCALE GENOMIC DNA]</scope>
    <source>
        <strain evidence="15">KCTC 52094</strain>
    </source>
</reference>
<dbReference type="NCBIfam" id="NF003962">
    <property type="entry name" value="PRK05454.2-5"/>
    <property type="match status" value="1"/>
</dbReference>
<evidence type="ECO:0000256" key="10">
    <source>
        <dbReference type="ARBA" id="ARBA00022989"/>
    </source>
</evidence>
<dbReference type="Gene3D" id="3.90.550.10">
    <property type="entry name" value="Spore Coat Polysaccharide Biosynthesis Protein SpsA, Chain A"/>
    <property type="match status" value="1"/>
</dbReference>
<evidence type="ECO:0000256" key="9">
    <source>
        <dbReference type="ARBA" id="ARBA00022692"/>
    </source>
</evidence>
<sequence length="541" mass="58177">MSTEWTRAVTFPEADVAARRRLFALMVGAVAMAWIALGVHVLAPGGWSVWEVALLFCILANAPWLALGGVTGLLGFLVRLRASSVGEAATHDPLVLRTLLAVCVRDEAMPEVLQPLAALMDGLKASGHGDAFAIAILSDTQDNDAAAREEAAVSQLAAARPQGEVIYRRRADNVGYKAGNVMEFLDHHAGGFSLLLLLDADSVMEPALVLQMVRSMQQEPGLAILQSTVTGGEGATSFACLLGHGHAPGMLTWAAGQDWWQGGEGPFWGHNALLRIAPFRQHCRLETLPDGSAILSHDHVEAARLHQAGWEVRVLPTPQGSFEAHPPNVAEFLERDRRWNAGNMQYRHLLLNPALGVLGRLQMLQAMLHYALAPLWFAMLPLAVLNAMEGAEGTPRGSLLVLLLSGYGLLHLPRLAGHALNLMAAPAGRRGRVMRDAAAESGFILLFDSIAALDKSLTVLSHAFRLRRAGWPVQQRRPRAILWREAVRRFWPHSIAGLLLLGLLITSGSAFAVAVALPALAGLIGSIPFCVMTARPRAAAS</sequence>
<evidence type="ECO:0000256" key="3">
    <source>
        <dbReference type="ARBA" id="ARBA00009337"/>
    </source>
</evidence>
<keyword evidence="5" id="KW-1003">Cell membrane</keyword>
<evidence type="ECO:0000256" key="8">
    <source>
        <dbReference type="ARBA" id="ARBA00022679"/>
    </source>
</evidence>
<gene>
    <name evidence="14" type="primary">mdoH</name>
    <name evidence="14" type="ORF">ACFOD4_04945</name>
</gene>
<feature type="transmembrane region" description="Helical" evidence="12">
    <location>
        <begin position="22"/>
        <end position="43"/>
    </location>
</feature>
<dbReference type="InterPro" id="IPR050321">
    <property type="entry name" value="Glycosyltr_2/OpgH_subfam"/>
</dbReference>
<evidence type="ECO:0000256" key="11">
    <source>
        <dbReference type="ARBA" id="ARBA00023136"/>
    </source>
</evidence>
<evidence type="ECO:0000256" key="12">
    <source>
        <dbReference type="SAM" id="Phobius"/>
    </source>
</evidence>